<reference evidence="11 13" key="1">
    <citation type="journal article" date="2014" name="Genome Announc.">
        <title>Complete Genome Sequence of a Virulent Strain, Streptococcus iniae ISET0901, Isolated from Diseased Tilapia.</title>
        <authorList>
            <person name="Pridgeon J.W."/>
            <person name="Zhang D."/>
            <person name="Zhang L."/>
        </authorList>
    </citation>
    <scope>NUCLEOTIDE SEQUENCE [LARGE SCALE GENOMIC DNA]</scope>
    <source>
        <strain evidence="11 13">ISET0901</strain>
    </source>
</reference>
<evidence type="ECO:0000256" key="4">
    <source>
        <dbReference type="ARBA" id="ARBA00023012"/>
    </source>
</evidence>
<keyword evidence="5" id="KW-0805">Transcription regulation</keyword>
<dbReference type="PANTHER" id="PTHR42713">
    <property type="entry name" value="HISTIDINE KINASE-RELATED"/>
    <property type="match status" value="1"/>
</dbReference>
<protein>
    <submittedName>
        <fullName evidence="12">DNA-binding response regulator</fullName>
    </submittedName>
    <submittedName>
        <fullName evidence="11">Transcriptional regulator</fullName>
    </submittedName>
</protein>
<evidence type="ECO:0000259" key="10">
    <source>
        <dbReference type="PROSITE" id="PS50110"/>
    </source>
</evidence>
<dbReference type="Gene3D" id="3.40.50.2300">
    <property type="match status" value="1"/>
</dbReference>
<evidence type="ECO:0000256" key="1">
    <source>
        <dbReference type="ARBA" id="ARBA00004496"/>
    </source>
</evidence>
<dbReference type="STRING" id="1346.BMF34_01785"/>
<keyword evidence="6 12" id="KW-0238">DNA-binding</keyword>
<comment type="subcellular location">
    <subcellularLocation>
        <location evidence="1">Cytoplasm</location>
    </subcellularLocation>
</comment>
<feature type="domain" description="HTH araC/xylS-type" evidence="9">
    <location>
        <begin position="326"/>
        <end position="424"/>
    </location>
</feature>
<dbReference type="InterPro" id="IPR001789">
    <property type="entry name" value="Sig_transdc_resp-reg_receiver"/>
</dbReference>
<dbReference type="InterPro" id="IPR051552">
    <property type="entry name" value="HptR"/>
</dbReference>
<dbReference type="PRINTS" id="PR00032">
    <property type="entry name" value="HTHARAC"/>
</dbReference>
<keyword evidence="13" id="KW-1185">Reference proteome</keyword>
<dbReference type="PROSITE" id="PS50110">
    <property type="entry name" value="RESPONSE_REGULATORY"/>
    <property type="match status" value="1"/>
</dbReference>
<evidence type="ECO:0000256" key="8">
    <source>
        <dbReference type="PROSITE-ProRule" id="PRU00169"/>
    </source>
</evidence>
<dbReference type="KEGG" id="siq:DQ08_01605"/>
<dbReference type="SUPFAM" id="SSF52172">
    <property type="entry name" value="CheY-like"/>
    <property type="match status" value="1"/>
</dbReference>
<evidence type="ECO:0000256" key="7">
    <source>
        <dbReference type="ARBA" id="ARBA00023163"/>
    </source>
</evidence>
<dbReference type="SUPFAM" id="SSF46689">
    <property type="entry name" value="Homeodomain-like"/>
    <property type="match status" value="1"/>
</dbReference>
<keyword evidence="4" id="KW-0902">Two-component regulatory system</keyword>
<dbReference type="EMBL" id="CP007586">
    <property type="protein sequence ID" value="AHY15204.1"/>
    <property type="molecule type" value="Genomic_DNA"/>
</dbReference>
<dbReference type="InterPro" id="IPR018062">
    <property type="entry name" value="HTH_AraC-typ_CS"/>
</dbReference>
<name>A0A3L8GPI3_STRIN</name>
<dbReference type="SMART" id="SM00342">
    <property type="entry name" value="HTH_ARAC"/>
    <property type="match status" value="1"/>
</dbReference>
<keyword evidence="2" id="KW-0963">Cytoplasm</keyword>
<dbReference type="Pfam" id="PF00072">
    <property type="entry name" value="Response_reg"/>
    <property type="match status" value="1"/>
</dbReference>
<dbReference type="EMBL" id="QLQD01000017">
    <property type="protein sequence ID" value="RLU58849.1"/>
    <property type="molecule type" value="Genomic_DNA"/>
</dbReference>
<evidence type="ECO:0000256" key="5">
    <source>
        <dbReference type="ARBA" id="ARBA00023015"/>
    </source>
</evidence>
<keyword evidence="7" id="KW-0804">Transcription</keyword>
<dbReference type="Proteomes" id="UP000025245">
    <property type="component" value="Chromosome"/>
</dbReference>
<dbReference type="KEGG" id="siz:SI82_01890"/>
<dbReference type="PANTHER" id="PTHR42713:SF3">
    <property type="entry name" value="TRANSCRIPTIONAL REGULATORY PROTEIN HPTR"/>
    <property type="match status" value="1"/>
</dbReference>
<accession>A0A3L8GPI3</accession>
<dbReference type="KEGG" id="sio:DW64_01590"/>
<dbReference type="Proteomes" id="UP000269148">
    <property type="component" value="Unassembled WGS sequence"/>
</dbReference>
<evidence type="ECO:0000256" key="3">
    <source>
        <dbReference type="ARBA" id="ARBA00022553"/>
    </source>
</evidence>
<dbReference type="AlphaFoldDB" id="A0A3L8GPI3"/>
<dbReference type="PROSITE" id="PS01124">
    <property type="entry name" value="HTH_ARAC_FAMILY_2"/>
    <property type="match status" value="1"/>
</dbReference>
<feature type="domain" description="Response regulatory" evidence="10">
    <location>
        <begin position="5"/>
        <end position="122"/>
    </location>
</feature>
<proteinExistence type="predicted"/>
<feature type="modified residue" description="4-aspartylphosphate" evidence="8">
    <location>
        <position position="57"/>
    </location>
</feature>
<keyword evidence="3 8" id="KW-0597">Phosphoprotein</keyword>
<gene>
    <name evidence="12" type="ORF">DIY07_01515</name>
    <name evidence="11" type="ORF">DQ08_01605</name>
</gene>
<evidence type="ECO:0000256" key="2">
    <source>
        <dbReference type="ARBA" id="ARBA00022490"/>
    </source>
</evidence>
<evidence type="ECO:0000313" key="14">
    <source>
        <dbReference type="Proteomes" id="UP000269148"/>
    </source>
</evidence>
<dbReference type="InterPro" id="IPR009057">
    <property type="entry name" value="Homeodomain-like_sf"/>
</dbReference>
<sequence length="443" mass="51431">MNQISMLVVDDEYMILEGMKKLLPYEEFGITHIETAENAEIALAYFANHAVDIVLTDVCMPEMTGLEMITKMKQLSSKTSYVMMSGFQEFDYVKQAISLGVKDYLVKPINKKELAQLLQALVKEKTNENALWQKVLKGQEPVQSLLSEGQKTYFLASLQKQEGFESLDMLINHQPVYVAFTSKDCHQESDYQEVLDAQSQLPEILERLERYLFYGQLSESKDVRTHSFYEQLLPLLESGQVHKLESELLTIVDDLKELTPAVYLSKQFFNHVMAAVYHHFQQLDQLQLEDYHLKVEATTRLTDLLSITLNHLKTIGDSRSFNKHVEEILTIIDRDYHLELTLKEVSERLFLNTVYLGQIIKKETGATFAELLNRKRIKMAQQHLMTGDQSIEEICFQVGYTNLGYFYKIFKRICGESPKSYRQKLTHRHHKTLEDEQSLEDTK</sequence>
<dbReference type="PROSITE" id="PS00041">
    <property type="entry name" value="HTH_ARAC_FAMILY_1"/>
    <property type="match status" value="1"/>
</dbReference>
<dbReference type="CDD" id="cd17536">
    <property type="entry name" value="REC_YesN-like"/>
    <property type="match status" value="1"/>
</dbReference>
<dbReference type="GO" id="GO:0003700">
    <property type="term" value="F:DNA-binding transcription factor activity"/>
    <property type="evidence" value="ECO:0007669"/>
    <property type="project" value="InterPro"/>
</dbReference>
<dbReference type="GO" id="GO:0000160">
    <property type="term" value="P:phosphorelay signal transduction system"/>
    <property type="evidence" value="ECO:0007669"/>
    <property type="project" value="UniProtKB-KW"/>
</dbReference>
<dbReference type="GO" id="GO:0043565">
    <property type="term" value="F:sequence-specific DNA binding"/>
    <property type="evidence" value="ECO:0007669"/>
    <property type="project" value="InterPro"/>
</dbReference>
<dbReference type="Gene3D" id="1.10.10.60">
    <property type="entry name" value="Homeodomain-like"/>
    <property type="match status" value="2"/>
</dbReference>
<evidence type="ECO:0000313" key="12">
    <source>
        <dbReference type="EMBL" id="RLU58849.1"/>
    </source>
</evidence>
<reference evidence="12 14" key="2">
    <citation type="submission" date="2018-06" db="EMBL/GenBank/DDBJ databases">
        <title>Mutators as drivers of adaptation in pathogenic bacteria and a risk factor for host jumps and vaccine escape.</title>
        <authorList>
            <person name="Barnes A.C."/>
            <person name="Silayeva O."/>
        </authorList>
    </citation>
    <scope>NUCLEOTIDE SEQUENCE [LARGE SCALE GENOMIC DNA]</scope>
    <source>
        <strain evidence="12 14">QMA0445</strain>
    </source>
</reference>
<evidence type="ECO:0000313" key="11">
    <source>
        <dbReference type="EMBL" id="AHY15204.1"/>
    </source>
</evidence>
<dbReference type="InterPro" id="IPR020449">
    <property type="entry name" value="Tscrpt_reg_AraC-type_HTH"/>
</dbReference>
<dbReference type="InterPro" id="IPR018060">
    <property type="entry name" value="HTH_AraC"/>
</dbReference>
<evidence type="ECO:0000259" key="9">
    <source>
        <dbReference type="PROSITE" id="PS01124"/>
    </source>
</evidence>
<dbReference type="InterPro" id="IPR011006">
    <property type="entry name" value="CheY-like_superfamily"/>
</dbReference>
<evidence type="ECO:0000313" key="13">
    <source>
        <dbReference type="Proteomes" id="UP000025245"/>
    </source>
</evidence>
<evidence type="ECO:0000256" key="6">
    <source>
        <dbReference type="ARBA" id="ARBA00023125"/>
    </source>
</evidence>
<dbReference type="Pfam" id="PF12833">
    <property type="entry name" value="HTH_18"/>
    <property type="match status" value="1"/>
</dbReference>
<dbReference type="GO" id="GO:0005737">
    <property type="term" value="C:cytoplasm"/>
    <property type="evidence" value="ECO:0007669"/>
    <property type="project" value="UniProtKB-SubCell"/>
</dbReference>
<organism evidence="12 14">
    <name type="scientific">Streptococcus iniae</name>
    <name type="common">Streptococcus shiloi</name>
    <dbReference type="NCBI Taxonomy" id="1346"/>
    <lineage>
        <taxon>Bacteria</taxon>
        <taxon>Bacillati</taxon>
        <taxon>Bacillota</taxon>
        <taxon>Bacilli</taxon>
        <taxon>Lactobacillales</taxon>
        <taxon>Streptococcaceae</taxon>
        <taxon>Streptococcus</taxon>
    </lineage>
</organism>
<dbReference type="OrthoDB" id="342399at2"/>
<dbReference type="RefSeq" id="WP_003100708.1">
    <property type="nucleotide sequence ID" value="NZ_CP010783.1"/>
</dbReference>
<dbReference type="GeneID" id="35765985"/>
<dbReference type="SMART" id="SM00448">
    <property type="entry name" value="REC"/>
    <property type="match status" value="1"/>
</dbReference>